<dbReference type="PROSITE" id="PS00530">
    <property type="entry name" value="RNASE_T2_1"/>
    <property type="match status" value="1"/>
</dbReference>
<comment type="similarity">
    <text evidence="1 2">Belongs to the RNase T2 family.</text>
</comment>
<dbReference type="PROSITE" id="PS00531">
    <property type="entry name" value="RNASE_T2_2"/>
    <property type="match status" value="1"/>
</dbReference>
<dbReference type="InterPro" id="IPR018188">
    <property type="entry name" value="RNase_T2_His_AS_1"/>
</dbReference>
<dbReference type="SUPFAM" id="SSF55895">
    <property type="entry name" value="Ribonuclease Rh-like"/>
    <property type="match status" value="1"/>
</dbReference>
<sequence length="214" mass="23392">MRVFAVVIGFVMAFSGAVARAEGEKAGEFDYYVMALSWSSNWCALEGDARGEDQCLPGKGLTFTLHGLWPQYELGWPDFCRTTARDPSRAQSAGMEDIMGSAGLAWYQWKKHGRCTGLAADAYFATSRKAFAKVKQPEIFAKISNTLEVPAAVVEEAFLAANPALTRDMITVTCRAGMIQEVRLCLTKDLEPRVCGADTVRDCTMQDAVLGAVR</sequence>
<proteinExistence type="inferred from homology"/>
<dbReference type="AlphaFoldDB" id="A0A1H8ADG3"/>
<dbReference type="InterPro" id="IPR039378">
    <property type="entry name" value="RNase_T2_prok"/>
</dbReference>
<dbReference type="InterPro" id="IPR001568">
    <property type="entry name" value="RNase_T2-like"/>
</dbReference>
<dbReference type="GO" id="GO:0033897">
    <property type="term" value="F:ribonuclease T2 activity"/>
    <property type="evidence" value="ECO:0007669"/>
    <property type="project" value="InterPro"/>
</dbReference>
<evidence type="ECO:0000313" key="4">
    <source>
        <dbReference type="Proteomes" id="UP000183002"/>
    </source>
</evidence>
<keyword evidence="4" id="KW-1185">Reference proteome</keyword>
<name>A0A1H8ADG3_9RHOB</name>
<dbReference type="CDD" id="cd01062">
    <property type="entry name" value="RNase_T2_prok"/>
    <property type="match status" value="1"/>
</dbReference>
<dbReference type="Proteomes" id="UP000183002">
    <property type="component" value="Unassembled WGS sequence"/>
</dbReference>
<reference evidence="3 4" key="1">
    <citation type="submission" date="2016-10" db="EMBL/GenBank/DDBJ databases">
        <authorList>
            <person name="de Groot N.N."/>
        </authorList>
    </citation>
    <scope>NUCLEOTIDE SEQUENCE [LARGE SCALE GENOMIC DNA]</scope>
    <source>
        <strain evidence="3 4">CGMCC 1.10836</strain>
    </source>
</reference>
<dbReference type="GO" id="GO:0006401">
    <property type="term" value="P:RNA catabolic process"/>
    <property type="evidence" value="ECO:0007669"/>
    <property type="project" value="TreeGrafter"/>
</dbReference>
<dbReference type="PANTHER" id="PTHR11240">
    <property type="entry name" value="RIBONUCLEASE T2"/>
    <property type="match status" value="1"/>
</dbReference>
<dbReference type="STRING" id="1077947.SAMN05216227_100165"/>
<dbReference type="EMBL" id="FOCO01000001">
    <property type="protein sequence ID" value="SEM67839.1"/>
    <property type="molecule type" value="Genomic_DNA"/>
</dbReference>
<dbReference type="PANTHER" id="PTHR11240:SF22">
    <property type="entry name" value="RIBONUCLEASE T2"/>
    <property type="match status" value="1"/>
</dbReference>
<dbReference type="Pfam" id="PF00445">
    <property type="entry name" value="Ribonuclease_T2"/>
    <property type="match status" value="1"/>
</dbReference>
<dbReference type="InterPro" id="IPR033130">
    <property type="entry name" value="RNase_T2_His_AS_2"/>
</dbReference>
<dbReference type="OrthoDB" id="4720638at2"/>
<organism evidence="3 4">
    <name type="scientific">Pseudorhodobacter antarcticus</name>
    <dbReference type="NCBI Taxonomy" id="1077947"/>
    <lineage>
        <taxon>Bacteria</taxon>
        <taxon>Pseudomonadati</taxon>
        <taxon>Pseudomonadota</taxon>
        <taxon>Alphaproteobacteria</taxon>
        <taxon>Rhodobacterales</taxon>
        <taxon>Paracoccaceae</taxon>
        <taxon>Pseudorhodobacter</taxon>
    </lineage>
</organism>
<dbReference type="InterPro" id="IPR036430">
    <property type="entry name" value="RNase_T2-like_sf"/>
</dbReference>
<evidence type="ECO:0000313" key="3">
    <source>
        <dbReference type="EMBL" id="SEM67839.1"/>
    </source>
</evidence>
<gene>
    <name evidence="3" type="ORF">SAMN05216227_100165</name>
</gene>
<accession>A0A1H8ADG3</accession>
<evidence type="ECO:0000256" key="2">
    <source>
        <dbReference type="RuleBase" id="RU004328"/>
    </source>
</evidence>
<dbReference type="GO" id="GO:0003723">
    <property type="term" value="F:RNA binding"/>
    <property type="evidence" value="ECO:0007669"/>
    <property type="project" value="InterPro"/>
</dbReference>
<dbReference type="RefSeq" id="WP_050521347.1">
    <property type="nucleotide sequence ID" value="NZ_FOCO01000001.1"/>
</dbReference>
<evidence type="ECO:0000256" key="1">
    <source>
        <dbReference type="ARBA" id="ARBA00007469"/>
    </source>
</evidence>
<dbReference type="Gene3D" id="3.90.730.10">
    <property type="entry name" value="Ribonuclease T2-like"/>
    <property type="match status" value="1"/>
</dbReference>
<protein>
    <submittedName>
        <fullName evidence="3">Ribonuclease T2</fullName>
    </submittedName>
</protein>